<dbReference type="GO" id="GO:0005829">
    <property type="term" value="C:cytosol"/>
    <property type="evidence" value="ECO:0007669"/>
    <property type="project" value="TreeGrafter"/>
</dbReference>
<name>A0A1I7X3W0_HETBA</name>
<dbReference type="SUPFAM" id="SSF53167">
    <property type="entry name" value="Purine and uridine phosphorylases"/>
    <property type="match status" value="1"/>
</dbReference>
<sequence length="433" mass="48607">MDSNLGGKKSNWRQGSGGGGNTTPDAGPVKPNPWNKGTGSGRDNSDIRKSSMDEKQAALTAAKNIGSGQLSVQRSSSQTSIFSQESDTEDLREKCEANYSKIMNMVDSDLKEYEAGDLSIQDVSKFEIIFPSNYGFNFTLLFQFAADLFDVFRRIMQASVEKVKKPLLSKLGHVLCFALQKEESKAEALQGIAKYCQFAVDTETWIDFPEAWNNLSEVLINAIQCDLKLFEGKRPSINDFSEAFVEASKDDRENKPYQLLVTVLRRMCECCGSGLEDPQILHDAKDIEVTTPYGKPSDKLVEEKRELYIYRTNSRSNTYFDGTYEGAPGVCHIQMHPAYNEKLRQCVLAKELGIPYATTALVTDYDCWKEDEHVSMELVMMTFKENAEKAKRLFVGTVKKIAEVDWKEEIAHMKSAARNAVMVSPEVVIPHLL</sequence>
<keyword evidence="4" id="KW-1185">Reference proteome</keyword>
<organism evidence="4 5">
    <name type="scientific">Heterorhabditis bacteriophora</name>
    <name type="common">Entomopathogenic nematode worm</name>
    <dbReference type="NCBI Taxonomy" id="37862"/>
    <lineage>
        <taxon>Eukaryota</taxon>
        <taxon>Metazoa</taxon>
        <taxon>Ecdysozoa</taxon>
        <taxon>Nematoda</taxon>
        <taxon>Chromadorea</taxon>
        <taxon>Rhabditida</taxon>
        <taxon>Rhabditina</taxon>
        <taxon>Rhabditomorpha</taxon>
        <taxon>Strongyloidea</taxon>
        <taxon>Heterorhabditidae</taxon>
        <taxon>Heterorhabditis</taxon>
    </lineage>
</organism>
<dbReference type="GO" id="GO:0009116">
    <property type="term" value="P:nucleoside metabolic process"/>
    <property type="evidence" value="ECO:0007669"/>
    <property type="project" value="InterPro"/>
</dbReference>
<dbReference type="PANTHER" id="PTHR42679">
    <property type="entry name" value="S-METHYL-5'-THIOADENOSINE PHOSPHORYLASE"/>
    <property type="match status" value="1"/>
</dbReference>
<keyword evidence="1" id="KW-0328">Glycosyltransferase</keyword>
<evidence type="ECO:0000256" key="1">
    <source>
        <dbReference type="ARBA" id="ARBA00022676"/>
    </source>
</evidence>
<evidence type="ECO:0000256" key="3">
    <source>
        <dbReference type="SAM" id="MobiDB-lite"/>
    </source>
</evidence>
<keyword evidence="2" id="KW-0808">Transferase</keyword>
<feature type="compositionally biased region" description="Low complexity" evidence="3">
    <location>
        <begin position="69"/>
        <end position="85"/>
    </location>
</feature>
<protein>
    <submittedName>
        <fullName evidence="5">Tyrosine-protein phosphatase domain-containing protein</fullName>
    </submittedName>
</protein>
<evidence type="ECO:0000256" key="2">
    <source>
        <dbReference type="ARBA" id="ARBA00022679"/>
    </source>
</evidence>
<dbReference type="Gene3D" id="3.40.50.1580">
    <property type="entry name" value="Nucleoside phosphorylase domain"/>
    <property type="match status" value="1"/>
</dbReference>
<proteinExistence type="predicted"/>
<reference evidence="5" key="1">
    <citation type="submission" date="2016-11" db="UniProtKB">
        <authorList>
            <consortium name="WormBaseParasite"/>
        </authorList>
    </citation>
    <scope>IDENTIFICATION</scope>
</reference>
<dbReference type="InterPro" id="IPR010044">
    <property type="entry name" value="MTAP"/>
</dbReference>
<dbReference type="Proteomes" id="UP000095283">
    <property type="component" value="Unplaced"/>
</dbReference>
<dbReference type="GO" id="GO:0017061">
    <property type="term" value="F:S-methyl-5-thioadenosine phosphorylase activity"/>
    <property type="evidence" value="ECO:0007669"/>
    <property type="project" value="InterPro"/>
</dbReference>
<evidence type="ECO:0000313" key="4">
    <source>
        <dbReference type="Proteomes" id="UP000095283"/>
    </source>
</evidence>
<accession>A0A1I7X3W0</accession>
<dbReference type="PANTHER" id="PTHR42679:SF2">
    <property type="entry name" value="S-METHYL-5'-THIOADENOSINE PHOSPHORYLASE"/>
    <property type="match status" value="1"/>
</dbReference>
<dbReference type="AlphaFoldDB" id="A0A1I7X3W0"/>
<evidence type="ECO:0000313" key="5">
    <source>
        <dbReference type="WBParaSite" id="Hba_12068"/>
    </source>
</evidence>
<dbReference type="InterPro" id="IPR035994">
    <property type="entry name" value="Nucleoside_phosphorylase_sf"/>
</dbReference>
<dbReference type="WBParaSite" id="Hba_12068">
    <property type="protein sequence ID" value="Hba_12068"/>
    <property type="gene ID" value="Hba_12068"/>
</dbReference>
<dbReference type="GO" id="GO:0019509">
    <property type="term" value="P:L-methionine salvage from methylthioadenosine"/>
    <property type="evidence" value="ECO:0007669"/>
    <property type="project" value="TreeGrafter"/>
</dbReference>
<feature type="region of interest" description="Disordered" evidence="3">
    <location>
        <begin position="1"/>
        <end position="89"/>
    </location>
</feature>
<feature type="compositionally biased region" description="Basic and acidic residues" evidence="3">
    <location>
        <begin position="43"/>
        <end position="56"/>
    </location>
</feature>